<name>A0A7W3LYP6_ACTNM</name>
<sequence length="108" mass="12054">MDPDERPAARHRGPRRQRRHLNRLARALRRRGWRVERRFGTHPPLLHVYASEAPSVGESVLVADGPTAPWFRSSTGAYLAPCSDPARAIEAVTDQLTPWVAAALTPAR</sequence>
<dbReference type="EMBL" id="JACJIA010000017">
    <property type="protein sequence ID" value="MBA8956617.1"/>
    <property type="molecule type" value="Genomic_DNA"/>
</dbReference>
<protein>
    <submittedName>
        <fullName evidence="2">Uncharacterized protein</fullName>
    </submittedName>
</protein>
<evidence type="ECO:0000313" key="3">
    <source>
        <dbReference type="Proteomes" id="UP000572680"/>
    </source>
</evidence>
<dbReference type="RefSeq" id="WP_182848522.1">
    <property type="nucleotide sequence ID" value="NZ_BAAALP010000019.1"/>
</dbReference>
<keyword evidence="3" id="KW-1185">Reference proteome</keyword>
<dbReference type="AlphaFoldDB" id="A0A7W3LYP6"/>
<organism evidence="2 3">
    <name type="scientific">Actinomadura namibiensis</name>
    <dbReference type="NCBI Taxonomy" id="182080"/>
    <lineage>
        <taxon>Bacteria</taxon>
        <taxon>Bacillati</taxon>
        <taxon>Actinomycetota</taxon>
        <taxon>Actinomycetes</taxon>
        <taxon>Streptosporangiales</taxon>
        <taxon>Thermomonosporaceae</taxon>
        <taxon>Actinomadura</taxon>
    </lineage>
</organism>
<dbReference type="Proteomes" id="UP000572680">
    <property type="component" value="Unassembled WGS sequence"/>
</dbReference>
<feature type="region of interest" description="Disordered" evidence="1">
    <location>
        <begin position="1"/>
        <end position="20"/>
    </location>
</feature>
<evidence type="ECO:0000313" key="2">
    <source>
        <dbReference type="EMBL" id="MBA8956617.1"/>
    </source>
</evidence>
<feature type="compositionally biased region" description="Basic residues" evidence="1">
    <location>
        <begin position="9"/>
        <end position="20"/>
    </location>
</feature>
<accession>A0A7W3LYP6</accession>
<gene>
    <name evidence="2" type="ORF">HNR61_008306</name>
</gene>
<evidence type="ECO:0000256" key="1">
    <source>
        <dbReference type="SAM" id="MobiDB-lite"/>
    </source>
</evidence>
<reference evidence="2 3" key="1">
    <citation type="submission" date="2020-08" db="EMBL/GenBank/DDBJ databases">
        <title>Genomic Encyclopedia of Type Strains, Phase IV (KMG-IV): sequencing the most valuable type-strain genomes for metagenomic binning, comparative biology and taxonomic classification.</title>
        <authorList>
            <person name="Goeker M."/>
        </authorList>
    </citation>
    <scope>NUCLEOTIDE SEQUENCE [LARGE SCALE GENOMIC DNA]</scope>
    <source>
        <strain evidence="2 3">DSM 44197</strain>
    </source>
</reference>
<proteinExistence type="predicted"/>
<comment type="caution">
    <text evidence="2">The sequence shown here is derived from an EMBL/GenBank/DDBJ whole genome shotgun (WGS) entry which is preliminary data.</text>
</comment>